<name>A0A803NE46_CHEQI</name>
<dbReference type="PANTHER" id="PTHR32099:SF51">
    <property type="entry name" value="CYSTEINE-RICH RECEPTOR-LIKE PROTEIN KINASE 25 ISOFORM X1"/>
    <property type="match status" value="1"/>
</dbReference>
<dbReference type="Gene3D" id="3.30.430.20">
    <property type="entry name" value="Gnk2 domain, C-X8-C-X2-C motif"/>
    <property type="match status" value="2"/>
</dbReference>
<protein>
    <recommendedName>
        <fullName evidence="4">Gnk2-homologous domain-containing protein</fullName>
    </recommendedName>
</protein>
<dbReference type="InterPro" id="IPR038408">
    <property type="entry name" value="GNK2_sf"/>
</dbReference>
<dbReference type="PROSITE" id="PS51473">
    <property type="entry name" value="GNK2"/>
    <property type="match status" value="2"/>
</dbReference>
<organism evidence="5 6">
    <name type="scientific">Chenopodium quinoa</name>
    <name type="common">Quinoa</name>
    <dbReference type="NCBI Taxonomy" id="63459"/>
    <lineage>
        <taxon>Eukaryota</taxon>
        <taxon>Viridiplantae</taxon>
        <taxon>Streptophyta</taxon>
        <taxon>Embryophyta</taxon>
        <taxon>Tracheophyta</taxon>
        <taxon>Spermatophyta</taxon>
        <taxon>Magnoliopsida</taxon>
        <taxon>eudicotyledons</taxon>
        <taxon>Gunneridae</taxon>
        <taxon>Pentapetalae</taxon>
        <taxon>Caryophyllales</taxon>
        <taxon>Chenopodiaceae</taxon>
        <taxon>Chenopodioideae</taxon>
        <taxon>Atripliceae</taxon>
        <taxon>Chenopodium</taxon>
    </lineage>
</organism>
<keyword evidence="6" id="KW-1185">Reference proteome</keyword>
<dbReference type="InterPro" id="IPR002902">
    <property type="entry name" value="GNK2"/>
</dbReference>
<dbReference type="PANTHER" id="PTHR32099">
    <property type="entry name" value="CYSTEINE-RICH REPEAT SECRETORY PROTEIN"/>
    <property type="match status" value="1"/>
</dbReference>
<dbReference type="Pfam" id="PF01657">
    <property type="entry name" value="Stress-antifung"/>
    <property type="match status" value="2"/>
</dbReference>
<dbReference type="EnsemblPlants" id="AUR62044393-RA">
    <property type="protein sequence ID" value="AUR62044393-RA:cds"/>
    <property type="gene ID" value="AUR62044393"/>
</dbReference>
<proteinExistence type="predicted"/>
<sequence>MMEVPYDFDDVNVGFQENDVGQGHVPHTAQHHQVEAAPATPVVPSHARRPLAESTSPTAQPAGNSTCAGLGESSGTAGSGHRQGGQQHSSTLSTAATPNCYNSSLYPLKSSYDTNLKNLLSDLVSQISTTNDTFITKRQGLQNQDTTYGLALCQGDIDRDGCNDCVKMASEEVTNECPRATQAIIWKERCMLRYSNTSFFNLLEEEPNEVLVNVNNVTDHVEDWTLSLFRDMLSNVASDAAFKSSNKYATKEEYFSPLAKYIYSLAQCNPNLTMVDCTKCFNVAINLVPNALAQGGIILTPSCTLRYEAYQFYNLTGLELSPALSIAPSPTARTKSAGICT</sequence>
<evidence type="ECO:0000259" key="4">
    <source>
        <dbReference type="PROSITE" id="PS51473"/>
    </source>
</evidence>
<dbReference type="Gramene" id="AUR62044393-RA">
    <property type="protein sequence ID" value="AUR62044393-RA:cds"/>
    <property type="gene ID" value="AUR62044393"/>
</dbReference>
<evidence type="ECO:0000313" key="5">
    <source>
        <dbReference type="EnsemblPlants" id="AUR62044393-RA:cds"/>
    </source>
</evidence>
<reference evidence="5" key="2">
    <citation type="submission" date="2021-03" db="UniProtKB">
        <authorList>
            <consortium name="EnsemblPlants"/>
        </authorList>
    </citation>
    <scope>IDENTIFICATION</scope>
</reference>
<evidence type="ECO:0000256" key="3">
    <source>
        <dbReference type="SAM" id="MobiDB-lite"/>
    </source>
</evidence>
<keyword evidence="1" id="KW-0732">Signal</keyword>
<evidence type="ECO:0000313" key="6">
    <source>
        <dbReference type="Proteomes" id="UP000596660"/>
    </source>
</evidence>
<dbReference type="OMA" id="NWNEENV"/>
<evidence type="ECO:0000256" key="1">
    <source>
        <dbReference type="ARBA" id="ARBA00022729"/>
    </source>
</evidence>
<feature type="compositionally biased region" description="Polar residues" evidence="3">
    <location>
        <begin position="53"/>
        <end position="67"/>
    </location>
</feature>
<keyword evidence="2" id="KW-0677">Repeat</keyword>
<dbReference type="CDD" id="cd23509">
    <property type="entry name" value="Gnk2-like"/>
    <property type="match status" value="2"/>
</dbReference>
<feature type="domain" description="Gnk2-homologous" evidence="4">
    <location>
        <begin position="94"/>
        <end position="199"/>
    </location>
</feature>
<feature type="domain" description="Gnk2-homologous" evidence="4">
    <location>
        <begin position="205"/>
        <end position="312"/>
    </location>
</feature>
<evidence type="ECO:0000256" key="2">
    <source>
        <dbReference type="ARBA" id="ARBA00022737"/>
    </source>
</evidence>
<reference evidence="5" key="1">
    <citation type="journal article" date="2017" name="Nature">
        <title>The genome of Chenopodium quinoa.</title>
        <authorList>
            <person name="Jarvis D.E."/>
            <person name="Ho Y.S."/>
            <person name="Lightfoot D.J."/>
            <person name="Schmoeckel S.M."/>
            <person name="Li B."/>
            <person name="Borm T.J.A."/>
            <person name="Ohyanagi H."/>
            <person name="Mineta K."/>
            <person name="Michell C.T."/>
            <person name="Saber N."/>
            <person name="Kharbatia N.M."/>
            <person name="Rupper R.R."/>
            <person name="Sharp A.R."/>
            <person name="Dally N."/>
            <person name="Boughton B.A."/>
            <person name="Woo Y.H."/>
            <person name="Gao G."/>
            <person name="Schijlen E.G.W.M."/>
            <person name="Guo X."/>
            <person name="Momin A.A."/>
            <person name="Negrao S."/>
            <person name="Al-Babili S."/>
            <person name="Gehring C."/>
            <person name="Roessner U."/>
            <person name="Jung C."/>
            <person name="Murphy K."/>
            <person name="Arold S.T."/>
            <person name="Gojobori T."/>
            <person name="van der Linden C.G."/>
            <person name="van Loo E.N."/>
            <person name="Jellen E.N."/>
            <person name="Maughan P.J."/>
            <person name="Tester M."/>
        </authorList>
    </citation>
    <scope>NUCLEOTIDE SEQUENCE [LARGE SCALE GENOMIC DNA]</scope>
    <source>
        <strain evidence="5">cv. PI 614886</strain>
    </source>
</reference>
<dbReference type="Proteomes" id="UP000596660">
    <property type="component" value="Unplaced"/>
</dbReference>
<accession>A0A803NE46</accession>
<dbReference type="AlphaFoldDB" id="A0A803NE46"/>
<feature type="region of interest" description="Disordered" evidence="3">
    <location>
        <begin position="20"/>
        <end position="94"/>
    </location>
</feature>